<dbReference type="Gene3D" id="1.25.40.390">
    <property type="match status" value="1"/>
</dbReference>
<dbReference type="InterPro" id="IPR012944">
    <property type="entry name" value="SusD_RagB_dom"/>
</dbReference>
<keyword evidence="10" id="KW-1185">Reference proteome</keyword>
<evidence type="ECO:0000313" key="10">
    <source>
        <dbReference type="Proteomes" id="UP000245618"/>
    </source>
</evidence>
<feature type="chain" id="PRO_5015781180" evidence="6">
    <location>
        <begin position="19"/>
        <end position="504"/>
    </location>
</feature>
<evidence type="ECO:0000256" key="6">
    <source>
        <dbReference type="SAM" id="SignalP"/>
    </source>
</evidence>
<keyword evidence="4" id="KW-0472">Membrane</keyword>
<dbReference type="CDD" id="cd08977">
    <property type="entry name" value="SusD"/>
    <property type="match status" value="1"/>
</dbReference>
<evidence type="ECO:0000256" key="1">
    <source>
        <dbReference type="ARBA" id="ARBA00004442"/>
    </source>
</evidence>
<evidence type="ECO:0000259" key="8">
    <source>
        <dbReference type="Pfam" id="PF14322"/>
    </source>
</evidence>
<keyword evidence="5" id="KW-0998">Cell outer membrane</keyword>
<dbReference type="RefSeq" id="WP_116764423.1">
    <property type="nucleotide sequence ID" value="NZ_QCZH01000023.1"/>
</dbReference>
<organism evidence="9 10">
    <name type="scientific">Flavobacterium laiguense</name>
    <dbReference type="NCBI Taxonomy" id="2169409"/>
    <lineage>
        <taxon>Bacteria</taxon>
        <taxon>Pseudomonadati</taxon>
        <taxon>Bacteroidota</taxon>
        <taxon>Flavobacteriia</taxon>
        <taxon>Flavobacteriales</taxon>
        <taxon>Flavobacteriaceae</taxon>
        <taxon>Flavobacterium</taxon>
    </lineage>
</organism>
<evidence type="ECO:0000256" key="4">
    <source>
        <dbReference type="ARBA" id="ARBA00023136"/>
    </source>
</evidence>
<dbReference type="Proteomes" id="UP000245618">
    <property type="component" value="Unassembled WGS sequence"/>
</dbReference>
<dbReference type="AlphaFoldDB" id="A0A2U1JQ65"/>
<feature type="domain" description="RagB/SusD" evidence="7">
    <location>
        <begin position="361"/>
        <end position="476"/>
    </location>
</feature>
<dbReference type="Pfam" id="PF07980">
    <property type="entry name" value="SusD_RagB"/>
    <property type="match status" value="1"/>
</dbReference>
<dbReference type="EMBL" id="QCZH01000023">
    <property type="protein sequence ID" value="PWA07033.1"/>
    <property type="molecule type" value="Genomic_DNA"/>
</dbReference>
<keyword evidence="3 6" id="KW-0732">Signal</keyword>
<protein>
    <submittedName>
        <fullName evidence="9">RagB/SusD family nutrient uptake outer membrane protein</fullName>
    </submittedName>
</protein>
<sequence length="504" mass="55860">MKLKSKISIVGLSLLSFACSNLDTTNSDYLLGSQYPENAEQAIRVSTPVFAGTKDMLDNGGWWFVQELTSDEAVAPTRGADWDDGGKWRQLSKHEWTPTTEAVANVWRFVYGNIPKANRAIELLEAGAASSDAVKVVLAQTKVSRAYYFYIAMDCFGAIPMPLTFTGANEFPARTPRAEVYAQLVKDINESLPFLPTPKPGLNNSIINKGTAYALLAKLYLNAEVYTGTAKWAEAAQACDQVTALGYQLEANPLDSFKTKNEASKENIYTIAYDQDAFKGFNLHMRTLHYLSQLTFAMSTSPWNGFATLEAHYNTFASNDLRKKMLLSGQQYTATGGVITDPAANDSPLIFTPFIPALQMSNSVYSKEVVKMSGVRVAKWEIAPGAKENLSNDFAIFRYADILLMKAEAQVRLSGAGAGDALVNQIRTRAGLSVSNGFTLDDILTERGREMMWEGHRRQDLIRFGKFQNTWWEKNNTDPNRKLFPVPEFAILANSNLLPQNTGY</sequence>
<comment type="caution">
    <text evidence="9">The sequence shown here is derived from an EMBL/GenBank/DDBJ whole genome shotgun (WGS) entry which is preliminary data.</text>
</comment>
<comment type="similarity">
    <text evidence="2">Belongs to the SusD family.</text>
</comment>
<accession>A0A2U1JQ65</accession>
<evidence type="ECO:0000256" key="5">
    <source>
        <dbReference type="ARBA" id="ARBA00023237"/>
    </source>
</evidence>
<dbReference type="Pfam" id="PF14322">
    <property type="entry name" value="SusD-like_3"/>
    <property type="match status" value="1"/>
</dbReference>
<reference evidence="9 10" key="1">
    <citation type="submission" date="2018-04" db="EMBL/GenBank/DDBJ databases">
        <title>Flavobacterium sp. nov., isolated from glacier ice.</title>
        <authorList>
            <person name="Liu Q."/>
            <person name="Xin Y.-H."/>
        </authorList>
    </citation>
    <scope>NUCLEOTIDE SEQUENCE [LARGE SCALE GENOMIC DNA]</scope>
    <source>
        <strain evidence="9 10">LB2P30</strain>
    </source>
</reference>
<name>A0A2U1JQ65_9FLAO</name>
<feature type="domain" description="SusD-like N-terminal" evidence="8">
    <location>
        <begin position="86"/>
        <end position="221"/>
    </location>
</feature>
<proteinExistence type="inferred from homology"/>
<dbReference type="InterPro" id="IPR033985">
    <property type="entry name" value="SusD-like_N"/>
</dbReference>
<dbReference type="GO" id="GO:0009279">
    <property type="term" value="C:cell outer membrane"/>
    <property type="evidence" value="ECO:0007669"/>
    <property type="project" value="UniProtKB-SubCell"/>
</dbReference>
<dbReference type="SUPFAM" id="SSF48452">
    <property type="entry name" value="TPR-like"/>
    <property type="match status" value="1"/>
</dbReference>
<comment type="subcellular location">
    <subcellularLocation>
        <location evidence="1">Cell outer membrane</location>
    </subcellularLocation>
</comment>
<dbReference type="PROSITE" id="PS51257">
    <property type="entry name" value="PROKAR_LIPOPROTEIN"/>
    <property type="match status" value="1"/>
</dbReference>
<dbReference type="InterPro" id="IPR011990">
    <property type="entry name" value="TPR-like_helical_dom_sf"/>
</dbReference>
<gene>
    <name evidence="9" type="ORF">DB891_15140</name>
</gene>
<feature type="signal peptide" evidence="6">
    <location>
        <begin position="1"/>
        <end position="18"/>
    </location>
</feature>
<dbReference type="OrthoDB" id="5694214at2"/>
<evidence type="ECO:0000259" key="7">
    <source>
        <dbReference type="Pfam" id="PF07980"/>
    </source>
</evidence>
<evidence type="ECO:0000313" key="9">
    <source>
        <dbReference type="EMBL" id="PWA07033.1"/>
    </source>
</evidence>
<evidence type="ECO:0000256" key="3">
    <source>
        <dbReference type="ARBA" id="ARBA00022729"/>
    </source>
</evidence>
<evidence type="ECO:0000256" key="2">
    <source>
        <dbReference type="ARBA" id="ARBA00006275"/>
    </source>
</evidence>